<proteinExistence type="predicted"/>
<feature type="domain" description="C2H2-type" evidence="3">
    <location>
        <begin position="63"/>
        <end position="91"/>
    </location>
</feature>
<protein>
    <recommendedName>
        <fullName evidence="3">C2H2-type domain-containing protein</fullName>
    </recommendedName>
</protein>
<evidence type="ECO:0000259" key="3">
    <source>
        <dbReference type="PROSITE" id="PS50157"/>
    </source>
</evidence>
<reference evidence="4" key="1">
    <citation type="submission" date="2015-09" db="EMBL/GenBank/DDBJ databases">
        <title>De novo assembly of Pectinophora gossypiella (Pink Bollworm) gut transcriptome.</title>
        <authorList>
            <person name="Tassone E.E."/>
        </authorList>
    </citation>
    <scope>NUCLEOTIDE SEQUENCE</scope>
</reference>
<dbReference type="Gene3D" id="3.30.160.60">
    <property type="entry name" value="Classic Zinc Finger"/>
    <property type="match status" value="1"/>
</dbReference>
<organism evidence="4">
    <name type="scientific">Pectinophora gossypiella</name>
    <name type="common">Cotton pink bollworm</name>
    <name type="synonym">Depressaria gossypiella</name>
    <dbReference type="NCBI Taxonomy" id="13191"/>
    <lineage>
        <taxon>Eukaryota</taxon>
        <taxon>Metazoa</taxon>
        <taxon>Ecdysozoa</taxon>
        <taxon>Arthropoda</taxon>
        <taxon>Hexapoda</taxon>
        <taxon>Insecta</taxon>
        <taxon>Pterygota</taxon>
        <taxon>Neoptera</taxon>
        <taxon>Endopterygota</taxon>
        <taxon>Lepidoptera</taxon>
        <taxon>Glossata</taxon>
        <taxon>Ditrysia</taxon>
        <taxon>Gelechioidea</taxon>
        <taxon>Gelechiidae</taxon>
        <taxon>Apatetrinae</taxon>
        <taxon>Pectinophora</taxon>
    </lineage>
</organism>
<dbReference type="AlphaFoldDB" id="A0A1E1WBR2"/>
<dbReference type="PROSITE" id="PS00028">
    <property type="entry name" value="ZINC_FINGER_C2H2_1"/>
    <property type="match status" value="2"/>
</dbReference>
<sequence>KRKIDSDMSEDVPLSKLKRRYKKNTNSIQVKPKKFICGVCNRNCYTFQNYNHHMSLHNDSEIKKCIKCSETFTSQAAFKKHISKAHATSKLTETLKNLLERRKLGINGAPDPTTPEKFRKTIKKVKETAESATVTIKQVNDMSVKKFIENFTPEETTSNKPKKAIEVNAAVSVTPTTRALKPPVIKMTKFNPKPIPSTLKLKMPVRFKNVSAEKYKVNVKLIQSPIEEQNDESNDNGNEPIQYDDGGDKVGVPEVAEEVMLEEAPQEAKRTQHKIVIPKLPPDYSAKDIRIAHLLPEAPFYKIVRMEDMIDGKSEGQSSKKGPADIAKHISSKLTLPSGTKLVNVNPLAHLIGDKPLDEIVGKQKRNYKSKTGNFREAVAKAMSKLEQESKQRLARKEK</sequence>
<evidence type="ECO:0000313" key="4">
    <source>
        <dbReference type="EMBL" id="JAT84413.1"/>
    </source>
</evidence>
<evidence type="ECO:0000256" key="2">
    <source>
        <dbReference type="SAM" id="MobiDB-lite"/>
    </source>
</evidence>
<dbReference type="OrthoDB" id="7950901at2759"/>
<dbReference type="SMART" id="SM00355">
    <property type="entry name" value="ZnF_C2H2"/>
    <property type="match status" value="2"/>
</dbReference>
<keyword evidence="1" id="KW-0862">Zinc</keyword>
<accession>A0A1E1WBR2</accession>
<dbReference type="GO" id="GO:0008270">
    <property type="term" value="F:zinc ion binding"/>
    <property type="evidence" value="ECO:0007669"/>
    <property type="project" value="UniProtKB-KW"/>
</dbReference>
<name>A0A1E1WBR2_PECGO</name>
<dbReference type="InterPro" id="IPR013087">
    <property type="entry name" value="Znf_C2H2_type"/>
</dbReference>
<dbReference type="PROSITE" id="PS50157">
    <property type="entry name" value="ZINC_FINGER_C2H2_2"/>
    <property type="match status" value="1"/>
</dbReference>
<keyword evidence="1" id="KW-0479">Metal-binding</keyword>
<keyword evidence="1" id="KW-0863">Zinc-finger</keyword>
<dbReference type="EMBL" id="GDQN01006641">
    <property type="protein sequence ID" value="JAT84413.1"/>
    <property type="molecule type" value="Transcribed_RNA"/>
</dbReference>
<gene>
    <name evidence="4" type="ORF">g.12483</name>
</gene>
<evidence type="ECO:0000256" key="1">
    <source>
        <dbReference type="PROSITE-ProRule" id="PRU00042"/>
    </source>
</evidence>
<feature type="non-terminal residue" evidence="4">
    <location>
        <position position="1"/>
    </location>
</feature>
<feature type="region of interest" description="Disordered" evidence="2">
    <location>
        <begin position="226"/>
        <end position="247"/>
    </location>
</feature>